<feature type="region of interest" description="Disordered" evidence="1">
    <location>
        <begin position="45"/>
        <end position="65"/>
    </location>
</feature>
<organism evidence="4">
    <name type="scientific">Schistocephalus solidus</name>
    <name type="common">Tapeworm</name>
    <dbReference type="NCBI Taxonomy" id="70667"/>
    <lineage>
        <taxon>Eukaryota</taxon>
        <taxon>Metazoa</taxon>
        <taxon>Spiralia</taxon>
        <taxon>Lophotrochozoa</taxon>
        <taxon>Platyhelminthes</taxon>
        <taxon>Cestoda</taxon>
        <taxon>Eucestoda</taxon>
        <taxon>Diphyllobothriidea</taxon>
        <taxon>Diphyllobothriidae</taxon>
        <taxon>Schistocephalus</taxon>
    </lineage>
</organism>
<sequence>MLVMHQPPPSVEYNFARITVHSTQRKLRRTSFFLEANCLVTRESTTRSLNGSPKASQPFDQLQAPNRNHHDRQLNAQLKMYKAVVLMALLLRAETWTIYSNQTRKLNQFHRTCLRRILKLRWQDRVLDTEVLE</sequence>
<gene>
    <name evidence="2" type="ORF">SSLN_LOCUS18059</name>
</gene>
<reference evidence="4" key="1">
    <citation type="submission" date="2016-06" db="UniProtKB">
        <authorList>
            <consortium name="WormBaseParasite"/>
        </authorList>
    </citation>
    <scope>IDENTIFICATION</scope>
</reference>
<dbReference type="OrthoDB" id="425014at2759"/>
<keyword evidence="3" id="KW-1185">Reference proteome</keyword>
<proteinExistence type="predicted"/>
<dbReference type="AlphaFoldDB" id="A0A183TNL1"/>
<accession>A0A183TNL1</accession>
<dbReference type="EMBL" id="UYSU01043614">
    <property type="protein sequence ID" value="VDM04445.1"/>
    <property type="molecule type" value="Genomic_DNA"/>
</dbReference>
<protein>
    <submittedName>
        <fullName evidence="2 4">Uncharacterized protein</fullName>
    </submittedName>
</protein>
<dbReference type="Proteomes" id="UP000275846">
    <property type="component" value="Unassembled WGS sequence"/>
</dbReference>
<name>A0A183TNL1_SCHSO</name>
<reference evidence="2 3" key="2">
    <citation type="submission" date="2018-11" db="EMBL/GenBank/DDBJ databases">
        <authorList>
            <consortium name="Pathogen Informatics"/>
        </authorList>
    </citation>
    <scope>NUCLEOTIDE SEQUENCE [LARGE SCALE GENOMIC DNA]</scope>
    <source>
        <strain evidence="2 3">NST_G2</strain>
    </source>
</reference>
<evidence type="ECO:0000256" key="1">
    <source>
        <dbReference type="SAM" id="MobiDB-lite"/>
    </source>
</evidence>
<dbReference type="WBParaSite" id="SSLN_0001874201-mRNA-1">
    <property type="protein sequence ID" value="SSLN_0001874201-mRNA-1"/>
    <property type="gene ID" value="SSLN_0001874201"/>
</dbReference>
<evidence type="ECO:0000313" key="2">
    <source>
        <dbReference type="EMBL" id="VDM04445.1"/>
    </source>
</evidence>
<evidence type="ECO:0000313" key="4">
    <source>
        <dbReference type="WBParaSite" id="SSLN_0001874201-mRNA-1"/>
    </source>
</evidence>
<evidence type="ECO:0000313" key="3">
    <source>
        <dbReference type="Proteomes" id="UP000275846"/>
    </source>
</evidence>